<sequence>MQVNQAMNKINQTHNPVLLIHGIGDTEAVFRKMQNYLQDKGWSVYALNLVPNNGDVGLDVLAQQVADYINVTFEPEQKLDIVGFSMGGIVSRYYVQRLQGIERVQRFITISSPHYGTVVAYGSWRPGCEQMRPHSNFLKDLNSDAVMLKQLNFTSIWTPYDLMIVPAKSSQIPIGTEVIIPAASHPWMLTDSRSLAAVATALAEPMRNINRNDAQRLSMETGLRGERV</sequence>
<reference evidence="1 2" key="1">
    <citation type="submission" date="2017-06" db="EMBL/GenBank/DDBJ databases">
        <title>Genome sequencing of cyanobaciteial culture collection at National Institute for Environmental Studies (NIES).</title>
        <authorList>
            <person name="Hirose Y."/>
            <person name="Shimura Y."/>
            <person name="Fujisawa T."/>
            <person name="Nakamura Y."/>
            <person name="Kawachi M."/>
        </authorList>
    </citation>
    <scope>NUCLEOTIDE SEQUENCE [LARGE SCALE GENOMIC DNA]</scope>
    <source>
        <strain evidence="1 2">NIES-21</strain>
    </source>
</reference>
<name>A0A1Z4GLD9_9CYAN</name>
<dbReference type="PANTHER" id="PTHR37946:SF1">
    <property type="entry name" value="SLL1969 PROTEIN"/>
    <property type="match status" value="1"/>
</dbReference>
<dbReference type="Pfam" id="PF02089">
    <property type="entry name" value="Palm_thioest"/>
    <property type="match status" value="1"/>
</dbReference>
<gene>
    <name evidence="1" type="ORF">NIES21_41660</name>
</gene>
<dbReference type="InterPro" id="IPR029058">
    <property type="entry name" value="AB_hydrolase_fold"/>
</dbReference>
<dbReference type="AlphaFoldDB" id="A0A1Z4GLD9"/>
<keyword evidence="2" id="KW-1185">Reference proteome</keyword>
<dbReference type="PANTHER" id="PTHR37946">
    <property type="entry name" value="SLL1969 PROTEIN"/>
    <property type="match status" value="1"/>
</dbReference>
<evidence type="ECO:0000313" key="2">
    <source>
        <dbReference type="Proteomes" id="UP000218287"/>
    </source>
</evidence>
<evidence type="ECO:0000313" key="1">
    <source>
        <dbReference type="EMBL" id="BAY18320.1"/>
    </source>
</evidence>
<dbReference type="SUPFAM" id="SSF53474">
    <property type="entry name" value="alpha/beta-Hydrolases"/>
    <property type="match status" value="1"/>
</dbReference>
<dbReference type="Proteomes" id="UP000218287">
    <property type="component" value="Chromosome"/>
</dbReference>
<proteinExistence type="predicted"/>
<protein>
    <submittedName>
        <fullName evidence="1">Lipase, class 2</fullName>
    </submittedName>
</protein>
<accession>A0A1Z4GLD9</accession>
<dbReference type="EMBL" id="AP018174">
    <property type="protein sequence ID" value="BAY18320.1"/>
    <property type="molecule type" value="Genomic_DNA"/>
</dbReference>
<dbReference type="Gene3D" id="3.40.50.1820">
    <property type="entry name" value="alpha/beta hydrolase"/>
    <property type="match status" value="1"/>
</dbReference>
<organism evidence="1 2">
    <name type="scientific">Anabaenopsis circularis NIES-21</name>
    <dbReference type="NCBI Taxonomy" id="1085406"/>
    <lineage>
        <taxon>Bacteria</taxon>
        <taxon>Bacillati</taxon>
        <taxon>Cyanobacteriota</taxon>
        <taxon>Cyanophyceae</taxon>
        <taxon>Nostocales</taxon>
        <taxon>Nodulariaceae</taxon>
        <taxon>Anabaenopsis</taxon>
    </lineage>
</organism>